<name>A0A2T7D451_9POAL</name>
<evidence type="ECO:0000313" key="1">
    <source>
        <dbReference type="EMBL" id="PUZ50376.1"/>
    </source>
</evidence>
<organism evidence="1 2">
    <name type="scientific">Panicum hallii var. hallii</name>
    <dbReference type="NCBI Taxonomy" id="1504633"/>
    <lineage>
        <taxon>Eukaryota</taxon>
        <taxon>Viridiplantae</taxon>
        <taxon>Streptophyta</taxon>
        <taxon>Embryophyta</taxon>
        <taxon>Tracheophyta</taxon>
        <taxon>Spermatophyta</taxon>
        <taxon>Magnoliopsida</taxon>
        <taxon>Liliopsida</taxon>
        <taxon>Poales</taxon>
        <taxon>Poaceae</taxon>
        <taxon>PACMAD clade</taxon>
        <taxon>Panicoideae</taxon>
        <taxon>Panicodae</taxon>
        <taxon>Paniceae</taxon>
        <taxon>Panicinae</taxon>
        <taxon>Panicum</taxon>
        <taxon>Panicum sect. Panicum</taxon>
    </lineage>
</organism>
<dbReference type="EMBL" id="CM009754">
    <property type="protein sequence ID" value="PUZ50376.1"/>
    <property type="molecule type" value="Genomic_DNA"/>
</dbReference>
<accession>A0A2T7D451</accession>
<dbReference type="Proteomes" id="UP000244336">
    <property type="component" value="Chromosome 6"/>
</dbReference>
<dbReference type="OrthoDB" id="10494148at2759"/>
<evidence type="ECO:0000313" key="2">
    <source>
        <dbReference type="Proteomes" id="UP000244336"/>
    </source>
</evidence>
<sequence length="52" mass="5956">MLRLVPSDGCRGSFLPRPLVRVAQRLSDRLPNFFFHILSYTSDRSSAYVTVL</sequence>
<protein>
    <submittedName>
        <fullName evidence="1">Uncharacterized protein</fullName>
    </submittedName>
</protein>
<dbReference type="Gramene" id="PUZ50376">
    <property type="protein sequence ID" value="PUZ50376"/>
    <property type="gene ID" value="GQ55_6G054100"/>
</dbReference>
<keyword evidence="2" id="KW-1185">Reference proteome</keyword>
<reference evidence="1 2" key="1">
    <citation type="submission" date="2018-04" db="EMBL/GenBank/DDBJ databases">
        <title>WGS assembly of Panicum hallii var. hallii HAL2.</title>
        <authorList>
            <person name="Lovell J."/>
            <person name="Jenkins J."/>
            <person name="Lowry D."/>
            <person name="Mamidi S."/>
            <person name="Sreedasyam A."/>
            <person name="Weng X."/>
            <person name="Barry K."/>
            <person name="Bonette J."/>
            <person name="Campitelli B."/>
            <person name="Daum C."/>
            <person name="Gordon S."/>
            <person name="Gould B."/>
            <person name="Lipzen A."/>
            <person name="MacQueen A."/>
            <person name="Palacio-Mejia J."/>
            <person name="Plott C."/>
            <person name="Shakirov E."/>
            <person name="Shu S."/>
            <person name="Yoshinaga Y."/>
            <person name="Zane M."/>
            <person name="Rokhsar D."/>
            <person name="Grimwood J."/>
            <person name="Schmutz J."/>
            <person name="Juenger T."/>
        </authorList>
    </citation>
    <scope>NUCLEOTIDE SEQUENCE [LARGE SCALE GENOMIC DNA]</scope>
    <source>
        <strain evidence="2">cv. HAL2</strain>
    </source>
</reference>
<proteinExistence type="predicted"/>
<gene>
    <name evidence="1" type="ORF">GQ55_6G054100</name>
</gene>
<dbReference type="AlphaFoldDB" id="A0A2T7D451"/>